<keyword evidence="14" id="KW-0472">Membrane</keyword>
<dbReference type="InterPro" id="IPR050426">
    <property type="entry name" value="Glycosyltransferase_28"/>
</dbReference>
<dbReference type="GO" id="GO:0032120">
    <property type="term" value="P:ascospore-type prospore membrane formation"/>
    <property type="evidence" value="ECO:0007669"/>
    <property type="project" value="EnsemblFungi"/>
</dbReference>
<dbReference type="Pfam" id="PF00169">
    <property type="entry name" value="PH"/>
    <property type="match status" value="1"/>
</dbReference>
<evidence type="ECO:0000313" key="22">
    <source>
        <dbReference type="EMBL" id="ODV58064.1"/>
    </source>
</evidence>
<evidence type="ECO:0000256" key="17">
    <source>
        <dbReference type="ARBA" id="ARBA00029843"/>
    </source>
</evidence>
<dbReference type="InterPro" id="IPR002213">
    <property type="entry name" value="UDP_glucos_trans"/>
</dbReference>
<dbReference type="Gene3D" id="3.40.50.2000">
    <property type="entry name" value="Glycogen Phosphorylase B"/>
    <property type="match status" value="2"/>
</dbReference>
<keyword evidence="23" id="KW-1185">Reference proteome</keyword>
<dbReference type="Proteomes" id="UP000095038">
    <property type="component" value="Unassembled WGS sequence"/>
</dbReference>
<keyword evidence="8" id="KW-0328">Glycosyltransferase</keyword>
<dbReference type="GO" id="GO:0005737">
    <property type="term" value="C:cytoplasm"/>
    <property type="evidence" value="ECO:0007669"/>
    <property type="project" value="UniProtKB-SubCell"/>
</dbReference>
<dbReference type="AlphaFoldDB" id="A0A1D2V8V5"/>
<keyword evidence="7" id="KW-0444">Lipid biosynthesis</keyword>
<evidence type="ECO:0000256" key="1">
    <source>
        <dbReference type="ARBA" id="ARBA00004170"/>
    </source>
</evidence>
<organism evidence="22 23">
    <name type="scientific">Ascoidea rubescens DSM 1968</name>
    <dbReference type="NCBI Taxonomy" id="1344418"/>
    <lineage>
        <taxon>Eukaryota</taxon>
        <taxon>Fungi</taxon>
        <taxon>Dikarya</taxon>
        <taxon>Ascomycota</taxon>
        <taxon>Saccharomycotina</taxon>
        <taxon>Saccharomycetes</taxon>
        <taxon>Ascoideaceae</taxon>
        <taxon>Ascoidea</taxon>
    </lineage>
</organism>
<dbReference type="GeneID" id="30963101"/>
<dbReference type="SUPFAM" id="SSF50729">
    <property type="entry name" value="PH domain-like"/>
    <property type="match status" value="1"/>
</dbReference>
<dbReference type="InterPro" id="IPR048066">
    <property type="entry name" value="ATG26_PH_GRAM1"/>
</dbReference>
<feature type="compositionally biased region" description="Acidic residues" evidence="20">
    <location>
        <begin position="929"/>
        <end position="942"/>
    </location>
</feature>
<dbReference type="SUPFAM" id="SSF53756">
    <property type="entry name" value="UDP-Glycosyltransferase/glycogen phosphorylase"/>
    <property type="match status" value="1"/>
</dbReference>
<comment type="catalytic activity">
    <reaction evidence="19">
        <text>a sterol + UDP-alpha-D-glucose = a sterol 3-beta-D-glucoside + UDP + H(+)</text>
        <dbReference type="Rhea" id="RHEA:22724"/>
        <dbReference type="ChEBI" id="CHEBI:15378"/>
        <dbReference type="ChEBI" id="CHEBI:15889"/>
        <dbReference type="ChEBI" id="CHEBI:37424"/>
        <dbReference type="ChEBI" id="CHEBI:58223"/>
        <dbReference type="ChEBI" id="CHEBI:58885"/>
        <dbReference type="EC" id="2.4.1.173"/>
    </reaction>
    <physiologicalReaction direction="left-to-right" evidence="19">
        <dbReference type="Rhea" id="RHEA:22725"/>
    </physiologicalReaction>
</comment>
<evidence type="ECO:0000313" key="23">
    <source>
        <dbReference type="Proteomes" id="UP000095038"/>
    </source>
</evidence>
<evidence type="ECO:0000256" key="11">
    <source>
        <dbReference type="ARBA" id="ARBA00022955"/>
    </source>
</evidence>
<evidence type="ECO:0000256" key="3">
    <source>
        <dbReference type="ARBA" id="ARBA00006962"/>
    </source>
</evidence>
<dbReference type="EMBL" id="KV454495">
    <property type="protein sequence ID" value="ODV58064.1"/>
    <property type="molecule type" value="Genomic_DNA"/>
</dbReference>
<comment type="similarity">
    <text evidence="3">Belongs to the glycosyltransferase 28 family.</text>
</comment>
<evidence type="ECO:0000256" key="7">
    <source>
        <dbReference type="ARBA" id="ARBA00022516"/>
    </source>
</evidence>
<dbReference type="PANTHER" id="PTHR48050:SF25">
    <property type="entry name" value="STEROL 3-BETA-GLUCOSYLTRANSFERASE"/>
    <property type="match status" value="1"/>
</dbReference>
<dbReference type="FunFam" id="3.40.50.2000:FF:000029">
    <property type="entry name" value="Sterol 3-beta-glucosyltransferase"/>
    <property type="match status" value="1"/>
</dbReference>
<feature type="non-terminal residue" evidence="22">
    <location>
        <position position="1"/>
    </location>
</feature>
<dbReference type="EC" id="2.4.1.173" evidence="4"/>
<keyword evidence="15" id="KW-1207">Sterol metabolism</keyword>
<dbReference type="Pfam" id="PF03033">
    <property type="entry name" value="Glyco_transf_28"/>
    <property type="match status" value="1"/>
</dbReference>
<dbReference type="CDD" id="cd13216">
    <property type="entry name" value="PH-GRAM2_AGT26"/>
    <property type="match status" value="1"/>
</dbReference>
<keyword evidence="6" id="KW-0963">Cytoplasm</keyword>
<dbReference type="SMART" id="SM00233">
    <property type="entry name" value="PH"/>
    <property type="match status" value="1"/>
</dbReference>
<dbReference type="InterPro" id="IPR004276">
    <property type="entry name" value="GlycoTrans_28_N"/>
</dbReference>
<dbReference type="SMART" id="SM00568">
    <property type="entry name" value="GRAM"/>
    <property type="match status" value="2"/>
</dbReference>
<feature type="domain" description="PH" evidence="21">
    <location>
        <begin position="157"/>
        <end position="188"/>
    </location>
</feature>
<keyword evidence="13" id="KW-0443">Lipid metabolism</keyword>
<evidence type="ECO:0000256" key="13">
    <source>
        <dbReference type="ARBA" id="ARBA00023098"/>
    </source>
</evidence>
<evidence type="ECO:0000256" key="9">
    <source>
        <dbReference type="ARBA" id="ARBA00022679"/>
    </source>
</evidence>
<dbReference type="InterPro" id="IPR010610">
    <property type="entry name" value="EryCIII-like_C"/>
</dbReference>
<keyword evidence="10" id="KW-0677">Repeat</keyword>
<dbReference type="OrthoDB" id="10261837at2759"/>
<dbReference type="FunFam" id="2.30.29.30:FF:000391">
    <property type="entry name" value="Sterol 3-beta-glucosyltransferase"/>
    <property type="match status" value="1"/>
</dbReference>
<dbReference type="CDD" id="cd03784">
    <property type="entry name" value="GT1_Gtf-like"/>
    <property type="match status" value="1"/>
</dbReference>
<dbReference type="CDD" id="cd13215">
    <property type="entry name" value="PH-GRAM1_AGT26"/>
    <property type="match status" value="1"/>
</dbReference>
<dbReference type="GO" id="GO:0005975">
    <property type="term" value="P:carbohydrate metabolic process"/>
    <property type="evidence" value="ECO:0007669"/>
    <property type="project" value="InterPro"/>
</dbReference>
<dbReference type="STRING" id="1344418.A0A1D2V8V5"/>
<dbReference type="Pfam" id="PF06722">
    <property type="entry name" value="EryCIII-like_C"/>
    <property type="match status" value="1"/>
</dbReference>
<comment type="catalytic activity">
    <reaction evidence="18">
        <text>ergosterol + UDP-alpha-D-glucose = ergosteryl 3-beta-D-glucoside + UDP + H(+)</text>
        <dbReference type="Rhea" id="RHEA:61836"/>
        <dbReference type="ChEBI" id="CHEBI:15378"/>
        <dbReference type="ChEBI" id="CHEBI:16933"/>
        <dbReference type="ChEBI" id="CHEBI:52973"/>
        <dbReference type="ChEBI" id="CHEBI:58223"/>
        <dbReference type="ChEBI" id="CHEBI:58885"/>
    </reaction>
    <physiologicalReaction direction="left-to-right" evidence="18">
        <dbReference type="Rhea" id="RHEA:61837"/>
    </physiologicalReaction>
</comment>
<evidence type="ECO:0000256" key="8">
    <source>
        <dbReference type="ARBA" id="ARBA00022676"/>
    </source>
</evidence>
<dbReference type="FunFam" id="2.30.29.30:FF:000303">
    <property type="entry name" value="Sterol 3-beta-glucosyltransferase"/>
    <property type="match status" value="1"/>
</dbReference>
<dbReference type="Gene3D" id="2.30.29.30">
    <property type="entry name" value="Pleckstrin-homology domain (PH domain)/Phosphotyrosine-binding domain (PTB)"/>
    <property type="match status" value="3"/>
</dbReference>
<dbReference type="InParanoid" id="A0A1D2V8V5"/>
<evidence type="ECO:0000256" key="20">
    <source>
        <dbReference type="SAM" id="MobiDB-lite"/>
    </source>
</evidence>
<keyword evidence="12" id="KW-0756">Sterol biosynthesis</keyword>
<feature type="non-terminal residue" evidence="22">
    <location>
        <position position="1069"/>
    </location>
</feature>
<reference evidence="23" key="1">
    <citation type="submission" date="2016-05" db="EMBL/GenBank/DDBJ databases">
        <title>Comparative genomics of biotechnologically important yeasts.</title>
        <authorList>
            <consortium name="DOE Joint Genome Institute"/>
            <person name="Riley R."/>
            <person name="Haridas S."/>
            <person name="Wolfe K.H."/>
            <person name="Lopes M.R."/>
            <person name="Hittinger C.T."/>
            <person name="Goker M."/>
            <person name="Salamov A."/>
            <person name="Wisecaver J."/>
            <person name="Long T.M."/>
            <person name="Aerts A.L."/>
            <person name="Barry K."/>
            <person name="Choi C."/>
            <person name="Clum A."/>
            <person name="Coughlan A.Y."/>
            <person name="Deshpande S."/>
            <person name="Douglass A.P."/>
            <person name="Hanson S.J."/>
            <person name="Klenk H.-P."/>
            <person name="Labutti K."/>
            <person name="Lapidus A."/>
            <person name="Lindquist E."/>
            <person name="Lipzen A."/>
            <person name="Meier-Kolthoff J.P."/>
            <person name="Ohm R.A."/>
            <person name="Otillar R.P."/>
            <person name="Pangilinan J."/>
            <person name="Peng Y."/>
            <person name="Rokas A."/>
            <person name="Rosa C.A."/>
            <person name="Scheuner C."/>
            <person name="Sibirny A.A."/>
            <person name="Slot J.C."/>
            <person name="Stielow J.B."/>
            <person name="Sun H."/>
            <person name="Kurtzman C.P."/>
            <person name="Blackwell M."/>
            <person name="Grigoriev I.V."/>
            <person name="Jeffries T.W."/>
        </authorList>
    </citation>
    <scope>NUCLEOTIDE SEQUENCE [LARGE SCALE GENOMIC DNA]</scope>
    <source>
        <strain evidence="23">DSM 1968</strain>
    </source>
</reference>
<keyword evidence="16" id="KW-0753">Steroid metabolism</keyword>
<dbReference type="GO" id="GO:0016906">
    <property type="term" value="F:sterol 3-beta-glucosyltransferase activity"/>
    <property type="evidence" value="ECO:0007669"/>
    <property type="project" value="UniProtKB-EC"/>
</dbReference>
<evidence type="ECO:0000256" key="14">
    <source>
        <dbReference type="ARBA" id="ARBA00023136"/>
    </source>
</evidence>
<dbReference type="RefSeq" id="XP_020044371.1">
    <property type="nucleotide sequence ID" value="XM_020189465.1"/>
</dbReference>
<evidence type="ECO:0000256" key="6">
    <source>
        <dbReference type="ARBA" id="ARBA00022490"/>
    </source>
</evidence>
<dbReference type="Pfam" id="PF02893">
    <property type="entry name" value="GRAM"/>
    <property type="match status" value="2"/>
</dbReference>
<comment type="subcellular location">
    <subcellularLocation>
        <location evidence="2">Cytoplasm</location>
    </subcellularLocation>
    <subcellularLocation>
        <location evidence="1">Membrane</location>
        <topology evidence="1">Peripheral membrane protein</topology>
    </subcellularLocation>
</comment>
<dbReference type="FunCoup" id="A0A1D2V8V5">
    <property type="interactions" value="108"/>
</dbReference>
<evidence type="ECO:0000256" key="19">
    <source>
        <dbReference type="ARBA" id="ARBA00049453"/>
    </source>
</evidence>
<sequence length="1069" mass="121635">IKEGFQNVNEKKLSKALSLSSKLASTFNIDPDDEFLDDFSCWLLRDVLLQGHLYITKSFILFFAYLPKLTKDSTIFDGNLSTKRNYNSKLKLKLISQNPISSNNRYWCVLKNSTFSTFNNSSDLYFPLLTIDLRYAIRVEIIPNAPNIEDDQKPCWFRIFTETKTYKFKADNLYSARQWVAALKKQIFTARNKGDIVTVKLPISNLIDLEETSIFEDSETIRLKVLENSKTFAVDDYFFMFFHNGHNVINCINQALSLNNLPNFELSSGSTESSPVILSNSTIDDLIRSKNLSSILSSSRQIIPVEEKIQSLVSINRRQRALGFNISIDIDSDNDICNRDNRNEISEILNSGYEDSDVNEVESSNENDDLLTHKNRFLGNTGTKALQIINPKNLVKNMFVLNTLSNVSGMWTAEPSHYEEKNSLERGLEDEYFVASEIERKNSIRRFQSHFSLPEGEKLISTYYAHFQRNIPLYGKIYLGSNEICFRSLIPGTNTKMILPFNDIETCYKEKGFRFGIGYSGLVIVIHAHEELFFEFSSSESRDDCETLLLKQIDLLKNYNYRFNNYSFIINNNSGKEEEDIKLAESVNNQAEAARIKCFENKLNEETGFDLPIIIEDKKFKEKLKPNKNMHFTLLTIGSRGDVQPYLALGRGLLKEGHKVRIATHKEFEKVVLSNGIEFREVSGDPTKLMSFMGDHGGISVSFIKDGKALFSNWINELLESSWEACQGTDVLIESPSAMAGIHIAEALCIPYFRAFTMPWTRTRAYPHAFIVPEQKMGGSYNYLTHIIFETVFWKGISGQVNRWRKERLGLERTNLELMQQNKVPFLYNISPTVFPSPVDFSDWVKVTGYWFLNEGTDYIPTEKLKKFINKARRDKKKLVYIGFGSIVVNDPRELTRAIVEAVVDSDVRCILNKGWSGRNSGTAGDERKEEEDGEGEGEEEEALPACIYSSGSVPHDWLFFQVDAAVHHGGSGTTGASLRAGLPTVVKPFFGDQFFYGNRVEDIGVGVSLKKLNSRTLGRAIREVTTSKRIIEKARAIGEKIRKENGVETAIGIIYGELDYARNLILAK</sequence>
<gene>
    <name evidence="22" type="ORF">ASCRUDRAFT_17082</name>
</gene>
<keyword evidence="9 22" id="KW-0808">Transferase</keyword>
<evidence type="ECO:0000256" key="2">
    <source>
        <dbReference type="ARBA" id="ARBA00004496"/>
    </source>
</evidence>
<protein>
    <recommendedName>
        <fullName evidence="5">Sterol 3-beta-glucosyltransferase</fullName>
        <ecNumber evidence="4">2.4.1.173</ecNumber>
    </recommendedName>
    <alternativeName>
        <fullName evidence="17">Autophagy-related protein 26</fullName>
    </alternativeName>
</protein>
<evidence type="ECO:0000259" key="21">
    <source>
        <dbReference type="PROSITE" id="PS50003"/>
    </source>
</evidence>
<dbReference type="InterPro" id="IPR048065">
    <property type="entry name" value="ATG26_PH_GRAM2"/>
</dbReference>
<name>A0A1D2V8V5_9ASCO</name>
<dbReference type="FunFam" id="3.40.50.2000:FF:000009">
    <property type="entry name" value="Sterol 3-beta-glucosyltransferase UGT80A2"/>
    <property type="match status" value="1"/>
</dbReference>
<accession>A0A1D2V8V5</accession>
<evidence type="ECO:0000256" key="18">
    <source>
        <dbReference type="ARBA" id="ARBA00047886"/>
    </source>
</evidence>
<evidence type="ECO:0000256" key="4">
    <source>
        <dbReference type="ARBA" id="ARBA00012650"/>
    </source>
</evidence>
<dbReference type="PROSITE" id="PS50003">
    <property type="entry name" value="PH_DOMAIN"/>
    <property type="match status" value="1"/>
</dbReference>
<evidence type="ECO:0000256" key="12">
    <source>
        <dbReference type="ARBA" id="ARBA00023011"/>
    </source>
</evidence>
<feature type="region of interest" description="Disordered" evidence="20">
    <location>
        <begin position="920"/>
        <end position="942"/>
    </location>
</feature>
<evidence type="ECO:0000256" key="15">
    <source>
        <dbReference type="ARBA" id="ARBA00023166"/>
    </source>
</evidence>
<dbReference type="GO" id="GO:0016020">
    <property type="term" value="C:membrane"/>
    <property type="evidence" value="ECO:0007669"/>
    <property type="project" value="UniProtKB-SubCell"/>
</dbReference>
<dbReference type="InterPro" id="IPR011993">
    <property type="entry name" value="PH-like_dom_sf"/>
</dbReference>
<dbReference type="GO" id="GO:0016126">
    <property type="term" value="P:sterol biosynthetic process"/>
    <property type="evidence" value="ECO:0007669"/>
    <property type="project" value="UniProtKB-KW"/>
</dbReference>
<proteinExistence type="inferred from homology"/>
<dbReference type="PANTHER" id="PTHR48050">
    <property type="entry name" value="STEROL 3-BETA-GLUCOSYLTRANSFERASE"/>
    <property type="match status" value="1"/>
</dbReference>
<evidence type="ECO:0000256" key="16">
    <source>
        <dbReference type="ARBA" id="ARBA00023221"/>
    </source>
</evidence>
<dbReference type="InterPro" id="IPR001849">
    <property type="entry name" value="PH_domain"/>
</dbReference>
<dbReference type="InterPro" id="IPR004182">
    <property type="entry name" value="GRAM"/>
</dbReference>
<evidence type="ECO:0000256" key="10">
    <source>
        <dbReference type="ARBA" id="ARBA00022737"/>
    </source>
</evidence>
<evidence type="ECO:0000256" key="5">
    <source>
        <dbReference type="ARBA" id="ARBA00017894"/>
    </source>
</evidence>
<keyword evidence="11" id="KW-0752">Steroid biosynthesis</keyword>